<protein>
    <submittedName>
        <fullName evidence="12">Na+/H+ antiporter</fullName>
    </submittedName>
</protein>
<comment type="subcellular location">
    <subcellularLocation>
        <location evidence="10">Cell inner membrane</location>
        <topology evidence="10">Multi-pass membrane protein</topology>
    </subcellularLocation>
    <subcellularLocation>
        <location evidence="1">Cell membrane</location>
        <topology evidence="1">Multi-pass membrane protein</topology>
    </subcellularLocation>
</comment>
<feature type="transmembrane region" description="Helical" evidence="10">
    <location>
        <begin position="305"/>
        <end position="330"/>
    </location>
</feature>
<evidence type="ECO:0000256" key="8">
    <source>
        <dbReference type="ARBA" id="ARBA00023136"/>
    </source>
</evidence>
<organism evidence="12 13">
    <name type="scientific">Rhodoplanes roseus</name>
    <dbReference type="NCBI Taxonomy" id="29409"/>
    <lineage>
        <taxon>Bacteria</taxon>
        <taxon>Pseudomonadati</taxon>
        <taxon>Pseudomonadota</taxon>
        <taxon>Alphaproteobacteria</taxon>
        <taxon>Hyphomicrobiales</taxon>
        <taxon>Nitrobacteraceae</taxon>
        <taxon>Rhodoplanes</taxon>
    </lineage>
</organism>
<dbReference type="OrthoDB" id="9809206at2"/>
<keyword evidence="7 10" id="KW-0406">Ion transport</keyword>
<proteinExistence type="inferred from homology"/>
<feature type="transmembrane region" description="Helical" evidence="10">
    <location>
        <begin position="264"/>
        <end position="285"/>
    </location>
</feature>
<dbReference type="GO" id="GO:0051453">
    <property type="term" value="P:regulation of intracellular pH"/>
    <property type="evidence" value="ECO:0007669"/>
    <property type="project" value="TreeGrafter"/>
</dbReference>
<feature type="transmembrane region" description="Helical" evidence="10">
    <location>
        <begin position="387"/>
        <end position="410"/>
    </location>
</feature>
<name>A0A327KYV0_9BRAD</name>
<evidence type="ECO:0000313" key="12">
    <source>
        <dbReference type="EMBL" id="RAI44050.1"/>
    </source>
</evidence>
<keyword evidence="5 10" id="KW-1133">Transmembrane helix</keyword>
<dbReference type="EMBL" id="NPEX01000060">
    <property type="protein sequence ID" value="RAI44050.1"/>
    <property type="molecule type" value="Genomic_DNA"/>
</dbReference>
<evidence type="ECO:0000256" key="3">
    <source>
        <dbReference type="ARBA" id="ARBA00022475"/>
    </source>
</evidence>
<evidence type="ECO:0000256" key="9">
    <source>
        <dbReference type="ARBA" id="ARBA00023201"/>
    </source>
</evidence>
<dbReference type="InterPro" id="IPR004705">
    <property type="entry name" value="Cation/H_exchanger_CPA1_bac"/>
</dbReference>
<evidence type="ECO:0000256" key="4">
    <source>
        <dbReference type="ARBA" id="ARBA00022692"/>
    </source>
</evidence>
<comment type="caution">
    <text evidence="12">The sequence shown here is derived from an EMBL/GenBank/DDBJ whole genome shotgun (WGS) entry which is preliminary data.</text>
</comment>
<dbReference type="Proteomes" id="UP000249130">
    <property type="component" value="Unassembled WGS sequence"/>
</dbReference>
<keyword evidence="9 10" id="KW-0739">Sodium transport</keyword>
<sequence length="536" mass="57308">MILLLVVVIASGLSRMLPIAIPRPLVQIACGAAIGLVADIRVEFDSELFFLLLLPPLLFLDGWRIPKDELLKDRSTVLELALGLVAFTVVGMGLFIHWMIPSMPLGVAFALAAVLSPTDPIAVSAIARRVSIPRRMMHILEGESLLNDATGLVCFRFAVAAVATGTFSPVEAAATFVWVAAGGLIVGVGVTVAIMRAKEYIGRRFGEDSGSNILVSLLIPFAAYLTAEETGCSGILAAVGAGVAMSFAEATGQALAATRVRRRAVWDMIQFASNGVVFVLLGEQLPAILPKAQQTVGLTGHSSPLWLAAYVLATAAVITALRFVWASVSLSITWFRTWQRLGIPAPSLARLTVAMACAGPRGAVTLAGVLTLPLVLPSGEPFPARDLAIFIAMGVIITSLLIASIGLPLAMRGLVLPEEPSTDAEDDRARVAAAEAAIARIEEVQHAMAEGRPDADRYVEIASRLMDLYRTRIENRSGDDTARAREDEAIERRMRVAAVQASREAVLRLLIERQIGSAVATRLMQEFDLLEARYMA</sequence>
<evidence type="ECO:0000313" key="13">
    <source>
        <dbReference type="Proteomes" id="UP000249130"/>
    </source>
</evidence>
<dbReference type="GO" id="GO:0098719">
    <property type="term" value="P:sodium ion import across plasma membrane"/>
    <property type="evidence" value="ECO:0007669"/>
    <property type="project" value="TreeGrafter"/>
</dbReference>
<gene>
    <name evidence="12" type="ORF">CH341_11205</name>
</gene>
<keyword evidence="10" id="KW-0050">Antiport</keyword>
<comment type="caution">
    <text evidence="10">Lacks conserved residue(s) required for the propagation of feature annotation.</text>
</comment>
<dbReference type="InterPro" id="IPR006153">
    <property type="entry name" value="Cation/H_exchanger_TM"/>
</dbReference>
<evidence type="ECO:0000256" key="6">
    <source>
        <dbReference type="ARBA" id="ARBA00023053"/>
    </source>
</evidence>
<evidence type="ECO:0000256" key="1">
    <source>
        <dbReference type="ARBA" id="ARBA00004651"/>
    </source>
</evidence>
<dbReference type="Pfam" id="PF00999">
    <property type="entry name" value="Na_H_Exchanger"/>
    <property type="match status" value="1"/>
</dbReference>
<dbReference type="NCBIfam" id="TIGR00831">
    <property type="entry name" value="a_cpa1"/>
    <property type="match status" value="1"/>
</dbReference>
<evidence type="ECO:0000259" key="11">
    <source>
        <dbReference type="Pfam" id="PF00999"/>
    </source>
</evidence>
<keyword evidence="8 10" id="KW-0472">Membrane</keyword>
<dbReference type="GO" id="GO:0015385">
    <property type="term" value="F:sodium:proton antiporter activity"/>
    <property type="evidence" value="ECO:0007669"/>
    <property type="project" value="InterPro"/>
</dbReference>
<keyword evidence="13" id="KW-1185">Reference proteome</keyword>
<feature type="transmembrane region" description="Helical" evidence="10">
    <location>
        <begin position="106"/>
        <end position="128"/>
    </location>
</feature>
<dbReference type="InterPro" id="IPR018422">
    <property type="entry name" value="Cation/H_exchanger_CPA1"/>
</dbReference>
<dbReference type="GO" id="GO:0015386">
    <property type="term" value="F:potassium:proton antiporter activity"/>
    <property type="evidence" value="ECO:0007669"/>
    <property type="project" value="TreeGrafter"/>
</dbReference>
<feature type="transmembrane region" description="Helical" evidence="10">
    <location>
        <begin position="351"/>
        <end position="375"/>
    </location>
</feature>
<evidence type="ECO:0000256" key="10">
    <source>
        <dbReference type="RuleBase" id="RU366002"/>
    </source>
</evidence>
<dbReference type="GO" id="GO:0005886">
    <property type="term" value="C:plasma membrane"/>
    <property type="evidence" value="ECO:0007669"/>
    <property type="project" value="UniProtKB-SubCell"/>
</dbReference>
<feature type="transmembrane region" description="Helical" evidence="10">
    <location>
        <begin position="77"/>
        <end position="100"/>
    </location>
</feature>
<dbReference type="PANTHER" id="PTHR10110:SF86">
    <property type="entry name" value="SODIUM_HYDROGEN EXCHANGER 7"/>
    <property type="match status" value="1"/>
</dbReference>
<feature type="transmembrane region" description="Helical" evidence="10">
    <location>
        <begin position="176"/>
        <end position="197"/>
    </location>
</feature>
<keyword evidence="3" id="KW-1003">Cell membrane</keyword>
<dbReference type="PANTHER" id="PTHR10110">
    <property type="entry name" value="SODIUM/HYDROGEN EXCHANGER"/>
    <property type="match status" value="1"/>
</dbReference>
<dbReference type="Gene3D" id="6.10.140.1330">
    <property type="match status" value="1"/>
</dbReference>
<dbReference type="AlphaFoldDB" id="A0A327KYV0"/>
<evidence type="ECO:0000256" key="5">
    <source>
        <dbReference type="ARBA" id="ARBA00022989"/>
    </source>
</evidence>
<keyword evidence="2 10" id="KW-0813">Transport</keyword>
<feature type="transmembrane region" description="Helical" evidence="10">
    <location>
        <begin position="149"/>
        <end position="170"/>
    </location>
</feature>
<reference evidence="12 13" key="1">
    <citation type="submission" date="2017-07" db="EMBL/GenBank/DDBJ databases">
        <title>Draft Genome Sequences of Select Purple Nonsulfur Bacteria.</title>
        <authorList>
            <person name="Lasarre B."/>
            <person name="Mckinlay J.B."/>
        </authorList>
    </citation>
    <scope>NUCLEOTIDE SEQUENCE [LARGE SCALE GENOMIC DNA]</scope>
    <source>
        <strain evidence="12 13">DSM 5909</strain>
    </source>
</reference>
<comment type="function">
    <text evidence="10">Na(+)/H(+) antiporter that extrudes sodium in exchange for external protons.</text>
</comment>
<keyword evidence="10" id="KW-0997">Cell inner membrane</keyword>
<feature type="domain" description="Cation/H+ exchanger transmembrane" evidence="11">
    <location>
        <begin position="5"/>
        <end position="410"/>
    </location>
</feature>
<accession>A0A327KYV0</accession>
<comment type="similarity">
    <text evidence="10">Belongs to the monovalent cation:proton antiporter 1 (CPA1) transporter (TC 2.A.36) family.</text>
</comment>
<evidence type="ECO:0000256" key="2">
    <source>
        <dbReference type="ARBA" id="ARBA00022448"/>
    </source>
</evidence>
<evidence type="ECO:0000256" key="7">
    <source>
        <dbReference type="ARBA" id="ARBA00023065"/>
    </source>
</evidence>
<keyword evidence="4 10" id="KW-0812">Transmembrane</keyword>
<keyword evidence="6 10" id="KW-0915">Sodium</keyword>